<reference evidence="2" key="1">
    <citation type="journal article" date="2020" name="Stud. Mycol.">
        <title>101 Dothideomycetes genomes: a test case for predicting lifestyles and emergence of pathogens.</title>
        <authorList>
            <person name="Haridas S."/>
            <person name="Albert R."/>
            <person name="Binder M."/>
            <person name="Bloem J."/>
            <person name="Labutti K."/>
            <person name="Salamov A."/>
            <person name="Andreopoulos B."/>
            <person name="Baker S."/>
            <person name="Barry K."/>
            <person name="Bills G."/>
            <person name="Bluhm B."/>
            <person name="Cannon C."/>
            <person name="Castanera R."/>
            <person name="Culley D."/>
            <person name="Daum C."/>
            <person name="Ezra D."/>
            <person name="Gonzalez J."/>
            <person name="Henrissat B."/>
            <person name="Kuo A."/>
            <person name="Liang C."/>
            <person name="Lipzen A."/>
            <person name="Lutzoni F."/>
            <person name="Magnuson J."/>
            <person name="Mondo S."/>
            <person name="Nolan M."/>
            <person name="Ohm R."/>
            <person name="Pangilinan J."/>
            <person name="Park H.-J."/>
            <person name="Ramirez L."/>
            <person name="Alfaro M."/>
            <person name="Sun H."/>
            <person name="Tritt A."/>
            <person name="Yoshinaga Y."/>
            <person name="Zwiers L.-H."/>
            <person name="Turgeon B."/>
            <person name="Goodwin S."/>
            <person name="Spatafora J."/>
            <person name="Crous P."/>
            <person name="Grigoriev I."/>
        </authorList>
    </citation>
    <scope>NUCLEOTIDE SEQUENCE</scope>
    <source>
        <strain evidence="2">CBS 113979</strain>
    </source>
</reference>
<evidence type="ECO:0000259" key="1">
    <source>
        <dbReference type="Pfam" id="PF06985"/>
    </source>
</evidence>
<feature type="domain" description="Heterokaryon incompatibility" evidence="1">
    <location>
        <begin position="64"/>
        <end position="215"/>
    </location>
</feature>
<feature type="non-terminal residue" evidence="2">
    <location>
        <position position="622"/>
    </location>
</feature>
<sequence>HVGHARAVHPRWIDFDLLKQWKLSCQQEHNTCEQPLAKSSSSGPMWLIDTWNHCLVPASPDYPYLALSYVWGTAKQFTAQQENLQSLQKPLALRAGSIHQQLPSTVRHAITLTEALGDRYLWVDALCVVQDDSINKHKELANMSGIFQKASITIIARQGQDADYGLRGLRNISQPRSFVQDRYPLGRGVCAVEVHFDPYLSKQSVWQTRGWTFQEDLFSRRKLVFDDDSVYWRCNERVWHEESSHSQIDLDSPHVYMRGLLSRGHQMENLRNMLQLYNIRKFSYPEDTLKAFWGVATAVSVNFKNGFMGGLPAVRFDVALLWQPDTGMHRRIGRSKGSRKCWLPSWSWAGWRGRLDPRSLTQASDCLVNKVRTTERVVPIVQWYTHKSPTSEGNPILQEWYDARQKYLGTERSPPDGWERFAYEDHIDHPGVYGYPPEGDHFPKYYFKRAGQHQDYQKYWYPIPVPHTDDGASALTIPWMISCRTRRCVLYRAEQIYHCLRAIVSIRDQNRKWIGALQFTQDAISIGTATATTIKYINRVNWQKRRVELVEISRGYIYEFQMTEKPDEWDHDERPKSAEKYEFYNVMCIEWGKDGLASRKGLGRVHKDAWEQQSLEWIDLKL</sequence>
<dbReference type="EMBL" id="ML977167">
    <property type="protein sequence ID" value="KAF1984616.1"/>
    <property type="molecule type" value="Genomic_DNA"/>
</dbReference>
<organism evidence="2 3">
    <name type="scientific">Aulographum hederae CBS 113979</name>
    <dbReference type="NCBI Taxonomy" id="1176131"/>
    <lineage>
        <taxon>Eukaryota</taxon>
        <taxon>Fungi</taxon>
        <taxon>Dikarya</taxon>
        <taxon>Ascomycota</taxon>
        <taxon>Pezizomycotina</taxon>
        <taxon>Dothideomycetes</taxon>
        <taxon>Pleosporomycetidae</taxon>
        <taxon>Aulographales</taxon>
        <taxon>Aulographaceae</taxon>
    </lineage>
</organism>
<dbReference type="InterPro" id="IPR010730">
    <property type="entry name" value="HET"/>
</dbReference>
<dbReference type="PANTHER" id="PTHR33112:SF12">
    <property type="entry name" value="HETEROKARYON INCOMPATIBILITY DOMAIN-CONTAINING PROTEIN"/>
    <property type="match status" value="1"/>
</dbReference>
<proteinExistence type="predicted"/>
<dbReference type="AlphaFoldDB" id="A0A6G1GUH3"/>
<evidence type="ECO:0000313" key="2">
    <source>
        <dbReference type="EMBL" id="KAF1984616.1"/>
    </source>
</evidence>
<protein>
    <submittedName>
        <fullName evidence="2">HET-domain-containing protein</fullName>
    </submittedName>
</protein>
<dbReference type="PANTHER" id="PTHR33112">
    <property type="entry name" value="DOMAIN PROTEIN, PUTATIVE-RELATED"/>
    <property type="match status" value="1"/>
</dbReference>
<keyword evidence="3" id="KW-1185">Reference proteome</keyword>
<gene>
    <name evidence="2" type="ORF">K402DRAFT_300197</name>
</gene>
<dbReference type="Proteomes" id="UP000800041">
    <property type="component" value="Unassembled WGS sequence"/>
</dbReference>
<evidence type="ECO:0000313" key="3">
    <source>
        <dbReference type="Proteomes" id="UP000800041"/>
    </source>
</evidence>
<accession>A0A6G1GUH3</accession>
<dbReference type="Pfam" id="PF06985">
    <property type="entry name" value="HET"/>
    <property type="match status" value="1"/>
</dbReference>
<feature type="non-terminal residue" evidence="2">
    <location>
        <position position="1"/>
    </location>
</feature>
<dbReference type="OrthoDB" id="5428863at2759"/>
<name>A0A6G1GUH3_9PEZI</name>